<dbReference type="InterPro" id="IPR027281">
    <property type="entry name" value="Lys1"/>
</dbReference>
<keyword evidence="6" id="KW-0028">Amino-acid biosynthesis</keyword>
<evidence type="ECO:0000256" key="8">
    <source>
        <dbReference type="ARBA" id="ARBA00023027"/>
    </source>
</evidence>
<protein>
    <recommendedName>
        <fullName evidence="5">Saccharopine dehydrogenase [NAD(+), L-lysine-forming]</fullName>
        <ecNumber evidence="4">1.5.1.7</ecNumber>
    </recommendedName>
    <alternativeName>
        <fullName evidence="10">Lysine--2-oxoglutarate reductase</fullName>
    </alternativeName>
</protein>
<organism evidence="14 15">
    <name type="scientific">Kitasatospora nipponensis</name>
    <dbReference type="NCBI Taxonomy" id="258049"/>
    <lineage>
        <taxon>Bacteria</taxon>
        <taxon>Bacillati</taxon>
        <taxon>Actinomycetota</taxon>
        <taxon>Actinomycetes</taxon>
        <taxon>Kitasatosporales</taxon>
        <taxon>Streptomycetaceae</taxon>
        <taxon>Kitasatospora</taxon>
    </lineage>
</organism>
<dbReference type="InterPro" id="IPR036291">
    <property type="entry name" value="NAD(P)-bd_dom_sf"/>
</dbReference>
<keyword evidence="7" id="KW-0560">Oxidoreductase</keyword>
<evidence type="ECO:0000256" key="1">
    <source>
        <dbReference type="ARBA" id="ARBA00004884"/>
    </source>
</evidence>
<evidence type="ECO:0000256" key="5">
    <source>
        <dbReference type="ARBA" id="ARBA00021221"/>
    </source>
</evidence>
<evidence type="ECO:0000256" key="11">
    <source>
        <dbReference type="ARBA" id="ARBA00047860"/>
    </source>
</evidence>
<proteinExistence type="inferred from homology"/>
<accession>A0ABN1WSV9</accession>
<evidence type="ECO:0000256" key="7">
    <source>
        <dbReference type="ARBA" id="ARBA00023002"/>
    </source>
</evidence>
<evidence type="ECO:0000259" key="13">
    <source>
        <dbReference type="SMART" id="SM01003"/>
    </source>
</evidence>
<dbReference type="Gene3D" id="3.40.50.720">
    <property type="entry name" value="NAD(P)-binding Rossmann-like Domain"/>
    <property type="match status" value="2"/>
</dbReference>
<evidence type="ECO:0000256" key="6">
    <source>
        <dbReference type="ARBA" id="ARBA00022605"/>
    </source>
</evidence>
<dbReference type="RefSeq" id="WP_344444349.1">
    <property type="nucleotide sequence ID" value="NZ_BAAALF010000109.1"/>
</dbReference>
<dbReference type="InterPro" id="IPR007886">
    <property type="entry name" value="AlaDH/PNT_N"/>
</dbReference>
<evidence type="ECO:0000256" key="10">
    <source>
        <dbReference type="ARBA" id="ARBA00033228"/>
    </source>
</evidence>
<sequence>MDTPRLWLRHEARGTERRAPIVPADARRLVEQGIELTVEESPQRIFPLADYTAVGCRTAPAGSWVRAPRDQYILGLKELPDEPAELTNRHIFFGHAYKGQSGSAELLGRFAAGGGALLDLEYLVDEAGRRLAAFGYWAGYVGAALAVLHARGVLGVPLQPSGKAELDAALRDSRTTGEYRALVVGALGRCGRGARDALEVAGLTPTCWDQAETRELDRAALLEHDLLVNTVLTTRPIPPFLRPEDLADPARRLSVVCDVTCDVTSDCNVLPIYREITQWDRPVHALGPAGHPLDLIAIDNLPSLLPAEASAAFSAELAPQLLTLGDPAGPWQRCLTTYQQASLADALEGSHA</sequence>
<feature type="domain" description="Alanine dehydrogenase/pyridine nucleotide transhydrogenase NAD(H)-binding" evidence="12">
    <location>
        <begin position="164"/>
        <end position="297"/>
    </location>
</feature>
<dbReference type="PANTHER" id="PTHR11133:SF23">
    <property type="entry name" value="SACCHAROPINE DEHYDROGENASE [NAD(+), L-LYSINE-FORMING]"/>
    <property type="match status" value="1"/>
</dbReference>
<dbReference type="PIRSF" id="PIRSF018250">
    <property type="entry name" value="Saccharopine_DH_Lys"/>
    <property type="match status" value="1"/>
</dbReference>
<dbReference type="Proteomes" id="UP001500037">
    <property type="component" value="Unassembled WGS sequence"/>
</dbReference>
<dbReference type="InterPro" id="IPR007698">
    <property type="entry name" value="AlaDH/PNT_NAD(H)-bd"/>
</dbReference>
<evidence type="ECO:0000256" key="3">
    <source>
        <dbReference type="ARBA" id="ARBA00011245"/>
    </source>
</evidence>
<dbReference type="PANTHER" id="PTHR11133">
    <property type="entry name" value="SACCHAROPINE DEHYDROGENASE"/>
    <property type="match status" value="1"/>
</dbReference>
<keyword evidence="8" id="KW-0520">NAD</keyword>
<dbReference type="SMART" id="SM01003">
    <property type="entry name" value="AlaDh_PNT_N"/>
    <property type="match status" value="1"/>
</dbReference>
<keyword evidence="15" id="KW-1185">Reference proteome</keyword>
<name>A0ABN1WSV9_9ACTN</name>
<dbReference type="SUPFAM" id="SSF52283">
    <property type="entry name" value="Formate/glycerate dehydrogenase catalytic domain-like"/>
    <property type="match status" value="1"/>
</dbReference>
<evidence type="ECO:0000256" key="9">
    <source>
        <dbReference type="ARBA" id="ARBA00023157"/>
    </source>
</evidence>
<comment type="catalytic activity">
    <reaction evidence="11">
        <text>L-saccharopine + NAD(+) + H2O = L-lysine + 2-oxoglutarate + NADH + H(+)</text>
        <dbReference type="Rhea" id="RHEA:12440"/>
        <dbReference type="ChEBI" id="CHEBI:15377"/>
        <dbReference type="ChEBI" id="CHEBI:15378"/>
        <dbReference type="ChEBI" id="CHEBI:16810"/>
        <dbReference type="ChEBI" id="CHEBI:32551"/>
        <dbReference type="ChEBI" id="CHEBI:57540"/>
        <dbReference type="ChEBI" id="CHEBI:57945"/>
        <dbReference type="ChEBI" id="CHEBI:57951"/>
        <dbReference type="EC" id="1.5.1.7"/>
    </reaction>
</comment>
<evidence type="ECO:0000259" key="12">
    <source>
        <dbReference type="SMART" id="SM01002"/>
    </source>
</evidence>
<dbReference type="InterPro" id="IPR051168">
    <property type="entry name" value="AASS"/>
</dbReference>
<evidence type="ECO:0000256" key="4">
    <source>
        <dbReference type="ARBA" id="ARBA00012847"/>
    </source>
</evidence>
<evidence type="ECO:0000313" key="14">
    <source>
        <dbReference type="EMBL" id="GAA1254426.1"/>
    </source>
</evidence>
<dbReference type="EMBL" id="BAAALF010000109">
    <property type="protein sequence ID" value="GAA1254426.1"/>
    <property type="molecule type" value="Genomic_DNA"/>
</dbReference>
<dbReference type="Pfam" id="PF05222">
    <property type="entry name" value="AlaDh_PNT_N"/>
    <property type="match status" value="1"/>
</dbReference>
<dbReference type="CDD" id="cd12188">
    <property type="entry name" value="SDH"/>
    <property type="match status" value="1"/>
</dbReference>
<feature type="domain" description="Alanine dehydrogenase/pyridine nucleotide transhydrogenase N-terminal" evidence="13">
    <location>
        <begin position="7"/>
        <end position="141"/>
    </location>
</feature>
<evidence type="ECO:0000313" key="15">
    <source>
        <dbReference type="Proteomes" id="UP001500037"/>
    </source>
</evidence>
<comment type="caution">
    <text evidence="14">The sequence shown here is derived from an EMBL/GenBank/DDBJ whole genome shotgun (WGS) entry which is preliminary data.</text>
</comment>
<dbReference type="EC" id="1.5.1.7" evidence="4"/>
<gene>
    <name evidence="14" type="ORF">GCM10009665_51380</name>
</gene>
<dbReference type="SUPFAM" id="SSF51735">
    <property type="entry name" value="NAD(P)-binding Rossmann-fold domains"/>
    <property type="match status" value="1"/>
</dbReference>
<comment type="subunit">
    <text evidence="3">Monomer.</text>
</comment>
<comment type="pathway">
    <text evidence="1">Amino-acid biosynthesis; L-lysine biosynthesis via AAA pathway; L-lysine from L-alpha-aminoadipate (fungal route): step 3/3.</text>
</comment>
<comment type="similarity">
    <text evidence="2">Belongs to the AlaDH/PNT family.</text>
</comment>
<evidence type="ECO:0000256" key="2">
    <source>
        <dbReference type="ARBA" id="ARBA00005689"/>
    </source>
</evidence>
<reference evidence="14 15" key="1">
    <citation type="journal article" date="2019" name="Int. J. Syst. Evol. Microbiol.">
        <title>The Global Catalogue of Microorganisms (GCM) 10K type strain sequencing project: providing services to taxonomists for standard genome sequencing and annotation.</title>
        <authorList>
            <consortium name="The Broad Institute Genomics Platform"/>
            <consortium name="The Broad Institute Genome Sequencing Center for Infectious Disease"/>
            <person name="Wu L."/>
            <person name="Ma J."/>
        </authorList>
    </citation>
    <scope>NUCLEOTIDE SEQUENCE [LARGE SCALE GENOMIC DNA]</scope>
    <source>
        <strain evidence="14 15">JCM 13004</strain>
    </source>
</reference>
<keyword evidence="9" id="KW-1015">Disulfide bond</keyword>
<dbReference type="SMART" id="SM01002">
    <property type="entry name" value="AlaDh_PNT_C"/>
    <property type="match status" value="1"/>
</dbReference>